<dbReference type="InterPro" id="IPR018011">
    <property type="entry name" value="Carb_sulfotrans_8-10"/>
</dbReference>
<sequence length="485" mass="56220">MSRVQILSHMTPSDVHPFGDIRENMAHQLRSTITRLQEFREKVKPGNFKIHESHRSTDKNATYFRFLDQAVSQAERALRIRNVCQRQERQLSEGEQPGTTPYHTGWYDKDELYNSLEVYYQQRVLFCPVLKVGSTFWRRLWNALEHGKQVASPYDIPIAKALAAKRTHLKDVATGFINKHSPLRRRGDLHPRQPWPGGENMNYTTVAVTLNDSAVEEFIHKAGTVMFTREPYAKLLSGYVDKLFAPNPFFWSAIGKHIIQNVRPDASPKSLECGHDVTFPEFIKFVLESERTGKFKRDKHFVSSFDQCKPCNITYDIVGKMETFPQDAGLVLAQLGFNLSQSTLAEWGRLSENDAIEDSITSPYSWRKAIVKCMTWEEANRRIWRKMQIRGLVDRRQPLPMTSYKQYSLRSKDFTQVVKNVWQAFRTTDRKSAQKKAAMSSAYSLVPKADLEKLREYFLIDFDVFGYDSRPDVVFSAESTWDVFN</sequence>
<accession>A0ABD0J8U3</accession>
<gene>
    <name evidence="10" type="ORF">BaRGS_00037523</name>
</gene>
<dbReference type="EC" id="2.8.2.-" evidence="9"/>
<keyword evidence="7" id="KW-0472">Membrane</keyword>
<keyword evidence="4" id="KW-0812">Transmembrane</keyword>
<evidence type="ECO:0000256" key="8">
    <source>
        <dbReference type="ARBA" id="ARBA00023180"/>
    </source>
</evidence>
<keyword evidence="11" id="KW-1185">Reference proteome</keyword>
<evidence type="ECO:0000256" key="6">
    <source>
        <dbReference type="ARBA" id="ARBA00023034"/>
    </source>
</evidence>
<comment type="subcellular location">
    <subcellularLocation>
        <location evidence="1 9">Golgi apparatus membrane</location>
        <topology evidence="1 9">Single-pass type II membrane protein</topology>
    </subcellularLocation>
</comment>
<proteinExistence type="inferred from homology"/>
<comment type="caution">
    <text evidence="10">The sequence shown here is derived from an EMBL/GenBank/DDBJ whole genome shotgun (WGS) entry which is preliminary data.</text>
</comment>
<evidence type="ECO:0000256" key="9">
    <source>
        <dbReference type="RuleBase" id="RU364020"/>
    </source>
</evidence>
<keyword evidence="5" id="KW-1133">Transmembrane helix</keyword>
<dbReference type="Proteomes" id="UP001519460">
    <property type="component" value="Unassembled WGS sequence"/>
</dbReference>
<comment type="similarity">
    <text evidence="2 9">Belongs to the sulfotransferase 2 family.</text>
</comment>
<keyword evidence="9" id="KW-0119">Carbohydrate metabolism</keyword>
<dbReference type="Pfam" id="PF03567">
    <property type="entry name" value="Sulfotransfer_2"/>
    <property type="match status" value="1"/>
</dbReference>
<dbReference type="GO" id="GO:0000139">
    <property type="term" value="C:Golgi membrane"/>
    <property type="evidence" value="ECO:0007669"/>
    <property type="project" value="UniProtKB-SubCell"/>
</dbReference>
<dbReference type="InterPro" id="IPR005331">
    <property type="entry name" value="Sulfotransferase"/>
</dbReference>
<dbReference type="EMBL" id="JACVVK020000565">
    <property type="protein sequence ID" value="KAK7465913.1"/>
    <property type="molecule type" value="Genomic_DNA"/>
</dbReference>
<keyword evidence="8 9" id="KW-0325">Glycoprotein</keyword>
<keyword evidence="6 9" id="KW-0333">Golgi apparatus</keyword>
<feature type="non-terminal residue" evidence="10">
    <location>
        <position position="485"/>
    </location>
</feature>
<dbReference type="GO" id="GO:0008146">
    <property type="term" value="F:sulfotransferase activity"/>
    <property type="evidence" value="ECO:0007669"/>
    <property type="project" value="UniProtKB-ARBA"/>
</dbReference>
<evidence type="ECO:0000313" key="11">
    <source>
        <dbReference type="Proteomes" id="UP001519460"/>
    </source>
</evidence>
<evidence type="ECO:0000313" key="10">
    <source>
        <dbReference type="EMBL" id="KAK7465913.1"/>
    </source>
</evidence>
<protein>
    <recommendedName>
        <fullName evidence="9">Carbohydrate sulfotransferase</fullName>
        <ecNumber evidence="9">2.8.2.-</ecNumber>
    </recommendedName>
</protein>
<evidence type="ECO:0000256" key="4">
    <source>
        <dbReference type="ARBA" id="ARBA00022692"/>
    </source>
</evidence>
<dbReference type="PANTHER" id="PTHR12137">
    <property type="entry name" value="CARBOHYDRATE SULFOTRANSFERASE"/>
    <property type="match status" value="1"/>
</dbReference>
<dbReference type="PANTHER" id="PTHR12137:SF54">
    <property type="entry name" value="CARBOHYDRATE SULFOTRANSFERASE"/>
    <property type="match status" value="1"/>
</dbReference>
<evidence type="ECO:0000256" key="2">
    <source>
        <dbReference type="ARBA" id="ARBA00006339"/>
    </source>
</evidence>
<name>A0ABD0J8U3_9CAEN</name>
<evidence type="ECO:0000256" key="7">
    <source>
        <dbReference type="ARBA" id="ARBA00023136"/>
    </source>
</evidence>
<evidence type="ECO:0000256" key="3">
    <source>
        <dbReference type="ARBA" id="ARBA00022679"/>
    </source>
</evidence>
<organism evidence="10 11">
    <name type="scientific">Batillaria attramentaria</name>
    <dbReference type="NCBI Taxonomy" id="370345"/>
    <lineage>
        <taxon>Eukaryota</taxon>
        <taxon>Metazoa</taxon>
        <taxon>Spiralia</taxon>
        <taxon>Lophotrochozoa</taxon>
        <taxon>Mollusca</taxon>
        <taxon>Gastropoda</taxon>
        <taxon>Caenogastropoda</taxon>
        <taxon>Sorbeoconcha</taxon>
        <taxon>Cerithioidea</taxon>
        <taxon>Batillariidae</taxon>
        <taxon>Batillaria</taxon>
    </lineage>
</organism>
<evidence type="ECO:0000256" key="1">
    <source>
        <dbReference type="ARBA" id="ARBA00004323"/>
    </source>
</evidence>
<evidence type="ECO:0000256" key="5">
    <source>
        <dbReference type="ARBA" id="ARBA00022989"/>
    </source>
</evidence>
<keyword evidence="9" id="KW-0735">Signal-anchor</keyword>
<reference evidence="10 11" key="1">
    <citation type="journal article" date="2023" name="Sci. Data">
        <title>Genome assembly of the Korean intertidal mud-creeper Batillaria attramentaria.</title>
        <authorList>
            <person name="Patra A.K."/>
            <person name="Ho P.T."/>
            <person name="Jun S."/>
            <person name="Lee S.J."/>
            <person name="Kim Y."/>
            <person name="Won Y.J."/>
        </authorList>
    </citation>
    <scope>NUCLEOTIDE SEQUENCE [LARGE SCALE GENOMIC DNA]</scope>
    <source>
        <strain evidence="10">Wonlab-2016</strain>
    </source>
</reference>
<dbReference type="AlphaFoldDB" id="A0ABD0J8U3"/>
<keyword evidence="3 9" id="KW-0808">Transferase</keyword>